<dbReference type="Gene3D" id="1.20.1250.20">
    <property type="entry name" value="MFS general substrate transporter like domains"/>
    <property type="match status" value="1"/>
</dbReference>
<gene>
    <name evidence="6" type="primary">RvY_00211</name>
    <name evidence="6" type="synonym">RvY_00211.2</name>
    <name evidence="6" type="ORF">RvY_00211-2</name>
</gene>
<protein>
    <recommendedName>
        <fullName evidence="8">Major facilitator superfamily (MFS) profile domain-containing protein</fullName>
    </recommendedName>
</protein>
<keyword evidence="2 5" id="KW-0812">Transmembrane</keyword>
<comment type="caution">
    <text evidence="6">The sequence shown here is derived from an EMBL/GenBank/DDBJ whole genome shotgun (WGS) entry which is preliminary data.</text>
</comment>
<accession>A0A1D1UIA2</accession>
<sequence>MKMFDKAKKKIREEATWTLFWTSVIVGIGSGFYQGFNAAVINAPQTTMGLWIRNIECAKHNQSKSPTVNDTERWCKVLSEKEQEKMFKENPTLNVIWTGIASIYTLGSVIGALSIIPICQRFGRFIEAILGPSTVYNIEPDLLNFQKGSVTLQRYTLYHFLPSSRPVLRRTFLLDVSCWAIDQWFRCRSLCFHRHDLFDRNRTA</sequence>
<dbReference type="EMBL" id="BDGG01000001">
    <property type="protein sequence ID" value="GAU87342.1"/>
    <property type="molecule type" value="Genomic_DNA"/>
</dbReference>
<evidence type="ECO:0000256" key="1">
    <source>
        <dbReference type="ARBA" id="ARBA00004370"/>
    </source>
</evidence>
<dbReference type="InterPro" id="IPR036259">
    <property type="entry name" value="MFS_trans_sf"/>
</dbReference>
<evidence type="ECO:0000313" key="6">
    <source>
        <dbReference type="EMBL" id="GAU87342.1"/>
    </source>
</evidence>
<proteinExistence type="predicted"/>
<keyword evidence="4 5" id="KW-0472">Membrane</keyword>
<reference evidence="6 7" key="1">
    <citation type="journal article" date="2016" name="Nat. Commun.">
        <title>Extremotolerant tardigrade genome and improved radiotolerance of human cultured cells by tardigrade-unique protein.</title>
        <authorList>
            <person name="Hashimoto T."/>
            <person name="Horikawa D.D."/>
            <person name="Saito Y."/>
            <person name="Kuwahara H."/>
            <person name="Kozuka-Hata H."/>
            <person name="Shin-I T."/>
            <person name="Minakuchi Y."/>
            <person name="Ohishi K."/>
            <person name="Motoyama A."/>
            <person name="Aizu T."/>
            <person name="Enomoto A."/>
            <person name="Kondo K."/>
            <person name="Tanaka S."/>
            <person name="Hara Y."/>
            <person name="Koshikawa S."/>
            <person name="Sagara H."/>
            <person name="Miura T."/>
            <person name="Yokobori S."/>
            <person name="Miyagawa K."/>
            <person name="Suzuki Y."/>
            <person name="Kubo T."/>
            <person name="Oyama M."/>
            <person name="Kohara Y."/>
            <person name="Fujiyama A."/>
            <person name="Arakawa K."/>
            <person name="Katayama T."/>
            <person name="Toyoda A."/>
            <person name="Kunieda T."/>
        </authorList>
    </citation>
    <scope>NUCLEOTIDE SEQUENCE [LARGE SCALE GENOMIC DNA]</scope>
    <source>
        <strain evidence="6 7">YOKOZUNA-1</strain>
    </source>
</reference>
<evidence type="ECO:0000313" key="7">
    <source>
        <dbReference type="Proteomes" id="UP000186922"/>
    </source>
</evidence>
<keyword evidence="3 5" id="KW-1133">Transmembrane helix</keyword>
<feature type="transmembrane region" description="Helical" evidence="5">
    <location>
        <begin position="95"/>
        <end position="116"/>
    </location>
</feature>
<evidence type="ECO:0008006" key="8">
    <source>
        <dbReference type="Google" id="ProtNLM"/>
    </source>
</evidence>
<feature type="transmembrane region" description="Helical" evidence="5">
    <location>
        <begin position="20"/>
        <end position="41"/>
    </location>
</feature>
<evidence type="ECO:0000256" key="4">
    <source>
        <dbReference type="ARBA" id="ARBA00023136"/>
    </source>
</evidence>
<dbReference type="Pfam" id="PF00083">
    <property type="entry name" value="Sugar_tr"/>
    <property type="match status" value="1"/>
</dbReference>
<evidence type="ECO:0000256" key="5">
    <source>
        <dbReference type="SAM" id="Phobius"/>
    </source>
</evidence>
<dbReference type="Proteomes" id="UP000186922">
    <property type="component" value="Unassembled WGS sequence"/>
</dbReference>
<dbReference type="GO" id="GO:0016020">
    <property type="term" value="C:membrane"/>
    <property type="evidence" value="ECO:0007669"/>
    <property type="project" value="UniProtKB-SubCell"/>
</dbReference>
<comment type="subcellular location">
    <subcellularLocation>
        <location evidence="1">Membrane</location>
    </subcellularLocation>
</comment>
<dbReference type="OrthoDB" id="8932112at2759"/>
<organism evidence="6 7">
    <name type="scientific">Ramazzottius varieornatus</name>
    <name type="common">Water bear</name>
    <name type="synonym">Tardigrade</name>
    <dbReference type="NCBI Taxonomy" id="947166"/>
    <lineage>
        <taxon>Eukaryota</taxon>
        <taxon>Metazoa</taxon>
        <taxon>Ecdysozoa</taxon>
        <taxon>Tardigrada</taxon>
        <taxon>Eutardigrada</taxon>
        <taxon>Parachela</taxon>
        <taxon>Hypsibioidea</taxon>
        <taxon>Ramazzottiidae</taxon>
        <taxon>Ramazzottius</taxon>
    </lineage>
</organism>
<dbReference type="GO" id="GO:0022857">
    <property type="term" value="F:transmembrane transporter activity"/>
    <property type="evidence" value="ECO:0007669"/>
    <property type="project" value="InterPro"/>
</dbReference>
<dbReference type="InterPro" id="IPR005828">
    <property type="entry name" value="MFS_sugar_transport-like"/>
</dbReference>
<evidence type="ECO:0000256" key="2">
    <source>
        <dbReference type="ARBA" id="ARBA00022692"/>
    </source>
</evidence>
<dbReference type="AlphaFoldDB" id="A0A1D1UIA2"/>
<keyword evidence="7" id="KW-1185">Reference proteome</keyword>
<evidence type="ECO:0000256" key="3">
    <source>
        <dbReference type="ARBA" id="ARBA00022989"/>
    </source>
</evidence>
<name>A0A1D1UIA2_RAMVA</name>